<organism evidence="1">
    <name type="scientific">Bacillus mycoides</name>
    <dbReference type="NCBI Taxonomy" id="1405"/>
    <lineage>
        <taxon>Bacteria</taxon>
        <taxon>Bacillati</taxon>
        <taxon>Bacillota</taxon>
        <taxon>Bacilli</taxon>
        <taxon>Bacillales</taxon>
        <taxon>Bacillaceae</taxon>
        <taxon>Bacillus</taxon>
        <taxon>Bacillus cereus group</taxon>
    </lineage>
</organism>
<reference evidence="1" key="1">
    <citation type="journal article" date="2012" name="Genome Res.">
        <title>Genomic characterization of the Bacillus cereus sensu lato species: Backdrop to the evolution of Bacillus anthracis.</title>
        <authorList>
            <person name="Zwick M.E."/>
            <person name="Joseph S.J."/>
            <person name="Didelot X."/>
            <person name="Chen P.E."/>
            <person name="Bishop-Lilly K.A."/>
            <person name="Stewart A.C."/>
            <person name="Willner K."/>
            <person name="Nolan N."/>
            <person name="Lentz S."/>
            <person name="Thomason M.K."/>
            <person name="Sozhamannan S."/>
            <person name="Mateczun A.J."/>
            <person name="Du L."/>
            <person name="Read T.D."/>
        </authorList>
    </citation>
    <scope>NUCLEOTIDE SEQUENCE [LARGE SCALE GENOMIC DNA]</scope>
    <source>
        <strain evidence="1">AH603</strain>
    </source>
</reference>
<dbReference type="Pfam" id="PF13826">
    <property type="entry name" value="Monooxy_af470-like"/>
    <property type="match status" value="1"/>
</dbReference>
<dbReference type="InterPro" id="IPR025444">
    <property type="entry name" value="Monooxy_af470"/>
</dbReference>
<dbReference type="HOGENOM" id="CLU_109716_0_0_9"/>
<protein>
    <submittedName>
        <fullName evidence="1">Uncharacterized protein</fullName>
    </submittedName>
</protein>
<dbReference type="Proteomes" id="UP000001753">
    <property type="component" value="Chromosome"/>
</dbReference>
<dbReference type="EMBL" id="ACMP01000083">
    <property type="protein sequence ID" value="EEL70096.1"/>
    <property type="molecule type" value="Genomic_DNA"/>
</dbReference>
<gene>
    <name evidence="1" type="ORF">bcere0026_29110</name>
</gene>
<proteinExistence type="predicted"/>
<sequence length="180" mass="20908">MGKCYGLFGSCTLFMFSKKGGIKVGVKIFNGRHIANCKDKEFVVFIIGMRINNLFKFWKWIPVFNAMGPMIKELYQNPQWGFLHTEFLFSWRKVILIQYWKGFDELVNYAHGENHSYAWKSYNNKIKDNGSVGVFHETYQIEKGASEAIYVNMPKTGLSRATEHIPVSQDTNTAQKRMNK</sequence>
<comment type="caution">
    <text evidence="1">The sequence shown here is derived from an EMBL/GenBank/DDBJ whole genome shotgun (WGS) entry which is preliminary data.</text>
</comment>
<dbReference type="AlphaFoldDB" id="C2XW35"/>
<accession>C2XW35</accession>
<evidence type="ECO:0000313" key="1">
    <source>
        <dbReference type="EMBL" id="EEL70096.1"/>
    </source>
</evidence>
<name>C2XW35_BACMY</name>